<name>A0AAW1Q2L0_9CHLO</name>
<reference evidence="2 3" key="1">
    <citation type="journal article" date="2024" name="Nat. Commun.">
        <title>Phylogenomics reveals the evolutionary origins of lichenization in chlorophyte algae.</title>
        <authorList>
            <person name="Puginier C."/>
            <person name="Libourel C."/>
            <person name="Otte J."/>
            <person name="Skaloud P."/>
            <person name="Haon M."/>
            <person name="Grisel S."/>
            <person name="Petersen M."/>
            <person name="Berrin J.G."/>
            <person name="Delaux P.M."/>
            <person name="Dal Grande F."/>
            <person name="Keller J."/>
        </authorList>
    </citation>
    <scope>NUCLEOTIDE SEQUENCE [LARGE SCALE GENOMIC DNA]</scope>
    <source>
        <strain evidence="2 3">SAG 2043</strain>
    </source>
</reference>
<comment type="caution">
    <text evidence="2">The sequence shown here is derived from an EMBL/GenBank/DDBJ whole genome shotgun (WGS) entry which is preliminary data.</text>
</comment>
<dbReference type="EMBL" id="JALJOR010000005">
    <property type="protein sequence ID" value="KAK9816420.1"/>
    <property type="molecule type" value="Genomic_DNA"/>
</dbReference>
<accession>A0AAW1Q2L0</accession>
<feature type="region of interest" description="Disordered" evidence="1">
    <location>
        <begin position="1"/>
        <end position="25"/>
    </location>
</feature>
<keyword evidence="3" id="KW-1185">Reference proteome</keyword>
<proteinExistence type="predicted"/>
<dbReference type="AlphaFoldDB" id="A0AAW1Q2L0"/>
<evidence type="ECO:0000313" key="2">
    <source>
        <dbReference type="EMBL" id="KAK9816420.1"/>
    </source>
</evidence>
<organism evidence="2 3">
    <name type="scientific">[Myrmecia] bisecta</name>
    <dbReference type="NCBI Taxonomy" id="41462"/>
    <lineage>
        <taxon>Eukaryota</taxon>
        <taxon>Viridiplantae</taxon>
        <taxon>Chlorophyta</taxon>
        <taxon>core chlorophytes</taxon>
        <taxon>Trebouxiophyceae</taxon>
        <taxon>Trebouxiales</taxon>
        <taxon>Trebouxiaceae</taxon>
        <taxon>Myrmecia</taxon>
    </lineage>
</organism>
<evidence type="ECO:0000256" key="1">
    <source>
        <dbReference type="SAM" id="MobiDB-lite"/>
    </source>
</evidence>
<protein>
    <submittedName>
        <fullName evidence="2">Uncharacterized protein</fullName>
    </submittedName>
</protein>
<dbReference type="Proteomes" id="UP001489004">
    <property type="component" value="Unassembled WGS sequence"/>
</dbReference>
<sequence length="76" mass="8693">MLDDWSTTETEGPSQAKRQPKCSFQQHHNCQEHYLKSRGRGRHTAEASYSKTAWIAPVGQRFKSHTQAKLLQRAAP</sequence>
<evidence type="ECO:0000313" key="3">
    <source>
        <dbReference type="Proteomes" id="UP001489004"/>
    </source>
</evidence>
<gene>
    <name evidence="2" type="ORF">WJX72_000029</name>
</gene>